<evidence type="ECO:0000313" key="2">
    <source>
        <dbReference type="Proteomes" id="UP000309997"/>
    </source>
</evidence>
<gene>
    <name evidence="1" type="ORF">D5086_033625</name>
</gene>
<accession>A0ACC4AHZ9</accession>
<dbReference type="Proteomes" id="UP000309997">
    <property type="component" value="Unassembled WGS sequence"/>
</dbReference>
<sequence length="681" mass="77615">MGLSKKLSRKSSRDSDDFEEFDDMESEQLLTTMEDYDDDREDDEDEEDEEEEDGEEEEEDEDAEGGEEGEDKEEEDEESGKDGEMEDLEKEYMNLRNQEQDIWKNLKRHKDEDLIKGQAVKNQKALWDKTLEFRFLLQKAFANSNRLPQEPVRSSFCDSDEVVGMAYADVITSSKKTLESLLELQEALLEKNPSISQSSNGDSGQVTKKHSKDSTNLDAEEDIDWLRISEMQKRIAPFRNKSIDKWQRKTQVITGAAAMTGKLQAFNQNISEQVAAYTRDPTKMVKQMQQRRSTIGVFGAVPEVMGNARGEETCPDGDPELLNDTEFYQQLLKEFLENVDPSSTETTFYALKRLQTKKRKIVDRRASKSRKIRYNVHEKIVNFMAPQPMNIPPMAPKALFQHYSSPDLTTFRVGHGLNVTEFPDFQAEHGKELAMGSYSLTKSSSNLWNIEDNERMKRVRVWASVLSFGQISLLTSAQVAHAGESIKPEAIYEVGELFELGIQLSYLLLLLALLGVGTFFVIRQVLTRRELDLSAKELQEQVRSGDATATGLFELGAVMLRRKYYPAATKYLLQAIEKWDGDDQDLAQVYNALGVSYVLDGKLDKGIKQFEAAVKLQPGYVTAWNNLGDAHEKKKDLKSALKAFEEVLLFDPNNKVARPRRDALKDKVQMYRGVPIKSKDR</sequence>
<dbReference type="EMBL" id="RCHU02000019">
    <property type="protein sequence ID" value="KAL3565579.1"/>
    <property type="molecule type" value="Genomic_DNA"/>
</dbReference>
<reference evidence="1 2" key="1">
    <citation type="journal article" date="2024" name="Plant Biotechnol. J.">
        <title>Genome and CRISPR/Cas9 system of a widespread forest tree (Populus alba) in the world.</title>
        <authorList>
            <person name="Liu Y.J."/>
            <person name="Jiang P.F."/>
            <person name="Han X.M."/>
            <person name="Li X.Y."/>
            <person name="Wang H.M."/>
            <person name="Wang Y.J."/>
            <person name="Wang X.X."/>
            <person name="Zeng Q.Y."/>
        </authorList>
    </citation>
    <scope>NUCLEOTIDE SEQUENCE [LARGE SCALE GENOMIC DNA]</scope>
    <source>
        <strain evidence="2">cv. PAL-ZL1</strain>
    </source>
</reference>
<evidence type="ECO:0000313" key="1">
    <source>
        <dbReference type="EMBL" id="KAL3565579.1"/>
    </source>
</evidence>
<proteinExistence type="predicted"/>
<name>A0ACC4AHZ9_POPAL</name>
<protein>
    <submittedName>
        <fullName evidence="1">Uncharacterized protein</fullName>
    </submittedName>
</protein>
<comment type="caution">
    <text evidence="1">The sequence shown here is derived from an EMBL/GenBank/DDBJ whole genome shotgun (WGS) entry which is preliminary data.</text>
</comment>
<keyword evidence="2" id="KW-1185">Reference proteome</keyword>
<organism evidence="1 2">
    <name type="scientific">Populus alba</name>
    <name type="common">White poplar</name>
    <dbReference type="NCBI Taxonomy" id="43335"/>
    <lineage>
        <taxon>Eukaryota</taxon>
        <taxon>Viridiplantae</taxon>
        <taxon>Streptophyta</taxon>
        <taxon>Embryophyta</taxon>
        <taxon>Tracheophyta</taxon>
        <taxon>Spermatophyta</taxon>
        <taxon>Magnoliopsida</taxon>
        <taxon>eudicotyledons</taxon>
        <taxon>Gunneridae</taxon>
        <taxon>Pentapetalae</taxon>
        <taxon>rosids</taxon>
        <taxon>fabids</taxon>
        <taxon>Malpighiales</taxon>
        <taxon>Salicaceae</taxon>
        <taxon>Saliceae</taxon>
        <taxon>Populus</taxon>
    </lineage>
</organism>